<dbReference type="EMBL" id="FNZE01000009">
    <property type="protein sequence ID" value="SEJ45275.1"/>
    <property type="molecule type" value="Genomic_DNA"/>
</dbReference>
<proteinExistence type="predicted"/>
<evidence type="ECO:0000313" key="1">
    <source>
        <dbReference type="EMBL" id="SEJ45275.1"/>
    </source>
</evidence>
<gene>
    <name evidence="1" type="ORF">SAMN05216201_10920</name>
</gene>
<accession>A0A1H6Z8R0</accession>
<dbReference type="AlphaFoldDB" id="A0A1H6Z8R0"/>
<evidence type="ECO:0000313" key="2">
    <source>
        <dbReference type="Proteomes" id="UP000242930"/>
    </source>
</evidence>
<keyword evidence="2" id="KW-1185">Reference proteome</keyword>
<name>A0A1H6Z8R0_9PSED</name>
<reference evidence="2" key="1">
    <citation type="submission" date="2016-10" db="EMBL/GenBank/DDBJ databases">
        <authorList>
            <person name="Varghese N."/>
            <person name="Submissions S."/>
        </authorList>
    </citation>
    <scope>NUCLEOTIDE SEQUENCE [LARGE SCALE GENOMIC DNA]</scope>
    <source>
        <strain evidence="2">LMG 25967</strain>
    </source>
</reference>
<dbReference type="RefSeq" id="WP_280142157.1">
    <property type="nucleotide sequence ID" value="NZ_FNZE01000009.1"/>
</dbReference>
<dbReference type="Proteomes" id="UP000242930">
    <property type="component" value="Unassembled WGS sequence"/>
</dbReference>
<protein>
    <submittedName>
        <fullName evidence="1">Uncharacterized protein</fullName>
    </submittedName>
</protein>
<sequence>MLERWRFVLALTWLVAAWLGDAQAGEVMDSVKARGAFWLTR</sequence>
<dbReference type="STRING" id="915471.SAMN05216201_10920"/>
<organism evidence="1 2">
    <name type="scientific">Pseudomonas linyingensis</name>
    <dbReference type="NCBI Taxonomy" id="915471"/>
    <lineage>
        <taxon>Bacteria</taxon>
        <taxon>Pseudomonadati</taxon>
        <taxon>Pseudomonadota</taxon>
        <taxon>Gammaproteobacteria</taxon>
        <taxon>Pseudomonadales</taxon>
        <taxon>Pseudomonadaceae</taxon>
        <taxon>Pseudomonas</taxon>
    </lineage>
</organism>